<accession>A0A0A8YWS7</accession>
<protein>
    <submittedName>
        <fullName evidence="1">Uncharacterized protein</fullName>
    </submittedName>
</protein>
<evidence type="ECO:0000313" key="1">
    <source>
        <dbReference type="EMBL" id="JAD27047.1"/>
    </source>
</evidence>
<dbReference type="AlphaFoldDB" id="A0A0A8YWS7"/>
<organism evidence="1">
    <name type="scientific">Arundo donax</name>
    <name type="common">Giant reed</name>
    <name type="synonym">Donax arundinaceus</name>
    <dbReference type="NCBI Taxonomy" id="35708"/>
    <lineage>
        <taxon>Eukaryota</taxon>
        <taxon>Viridiplantae</taxon>
        <taxon>Streptophyta</taxon>
        <taxon>Embryophyta</taxon>
        <taxon>Tracheophyta</taxon>
        <taxon>Spermatophyta</taxon>
        <taxon>Magnoliopsida</taxon>
        <taxon>Liliopsida</taxon>
        <taxon>Poales</taxon>
        <taxon>Poaceae</taxon>
        <taxon>PACMAD clade</taxon>
        <taxon>Arundinoideae</taxon>
        <taxon>Arundineae</taxon>
        <taxon>Arundo</taxon>
    </lineage>
</organism>
<reference evidence="1" key="1">
    <citation type="submission" date="2014-09" db="EMBL/GenBank/DDBJ databases">
        <authorList>
            <person name="Magalhaes I.L.F."/>
            <person name="Oliveira U."/>
            <person name="Santos F.R."/>
            <person name="Vidigal T.H.D.A."/>
            <person name="Brescovit A.D."/>
            <person name="Santos A.J."/>
        </authorList>
    </citation>
    <scope>NUCLEOTIDE SEQUENCE</scope>
    <source>
        <tissue evidence="1">Shoot tissue taken approximately 20 cm above the soil surface</tissue>
    </source>
</reference>
<reference evidence="1" key="2">
    <citation type="journal article" date="2015" name="Data Brief">
        <title>Shoot transcriptome of the giant reed, Arundo donax.</title>
        <authorList>
            <person name="Barrero R.A."/>
            <person name="Guerrero F.D."/>
            <person name="Moolhuijzen P."/>
            <person name="Goolsby J.A."/>
            <person name="Tidwell J."/>
            <person name="Bellgard S.E."/>
            <person name="Bellgard M.I."/>
        </authorList>
    </citation>
    <scope>NUCLEOTIDE SEQUENCE</scope>
    <source>
        <tissue evidence="1">Shoot tissue taken approximately 20 cm above the soil surface</tissue>
    </source>
</reference>
<proteinExistence type="predicted"/>
<sequence length="58" mass="6505">MLLSVTFFTFICCSLTVVGSVSKLLTRIAPRVLVGKTFWSTAISIRQWVGNSCLPRLW</sequence>
<name>A0A0A8YWS7_ARUDO</name>
<dbReference type="EMBL" id="GBRH01270848">
    <property type="protein sequence ID" value="JAD27047.1"/>
    <property type="molecule type" value="Transcribed_RNA"/>
</dbReference>